<dbReference type="Proteomes" id="UP000828390">
    <property type="component" value="Unassembled WGS sequence"/>
</dbReference>
<protein>
    <submittedName>
        <fullName evidence="1">Uncharacterized protein</fullName>
    </submittedName>
</protein>
<name>A0A9D4BAG8_DREPO</name>
<keyword evidence="2" id="KW-1185">Reference proteome</keyword>
<organism evidence="1 2">
    <name type="scientific">Dreissena polymorpha</name>
    <name type="common">Zebra mussel</name>
    <name type="synonym">Mytilus polymorpha</name>
    <dbReference type="NCBI Taxonomy" id="45954"/>
    <lineage>
        <taxon>Eukaryota</taxon>
        <taxon>Metazoa</taxon>
        <taxon>Spiralia</taxon>
        <taxon>Lophotrochozoa</taxon>
        <taxon>Mollusca</taxon>
        <taxon>Bivalvia</taxon>
        <taxon>Autobranchia</taxon>
        <taxon>Heteroconchia</taxon>
        <taxon>Euheterodonta</taxon>
        <taxon>Imparidentia</taxon>
        <taxon>Neoheterodontei</taxon>
        <taxon>Myida</taxon>
        <taxon>Dreissenoidea</taxon>
        <taxon>Dreissenidae</taxon>
        <taxon>Dreissena</taxon>
    </lineage>
</organism>
<accession>A0A9D4BAG8</accession>
<comment type="caution">
    <text evidence="1">The sequence shown here is derived from an EMBL/GenBank/DDBJ whole genome shotgun (WGS) entry which is preliminary data.</text>
</comment>
<dbReference type="AlphaFoldDB" id="A0A9D4BAG8"/>
<reference evidence="1" key="2">
    <citation type="submission" date="2020-11" db="EMBL/GenBank/DDBJ databases">
        <authorList>
            <person name="McCartney M.A."/>
            <person name="Auch B."/>
            <person name="Kono T."/>
            <person name="Mallez S."/>
            <person name="Becker A."/>
            <person name="Gohl D.M."/>
            <person name="Silverstein K.A.T."/>
            <person name="Koren S."/>
            <person name="Bechman K.B."/>
            <person name="Herman A."/>
            <person name="Abrahante J.E."/>
            <person name="Garbe J."/>
        </authorList>
    </citation>
    <scope>NUCLEOTIDE SEQUENCE</scope>
    <source>
        <strain evidence="1">Duluth1</strain>
        <tissue evidence="1">Whole animal</tissue>
    </source>
</reference>
<dbReference type="EMBL" id="JAIWYP010000016">
    <property type="protein sequence ID" value="KAH3695331.1"/>
    <property type="molecule type" value="Genomic_DNA"/>
</dbReference>
<reference evidence="1" key="1">
    <citation type="journal article" date="2019" name="bioRxiv">
        <title>The Genome of the Zebra Mussel, Dreissena polymorpha: A Resource for Invasive Species Research.</title>
        <authorList>
            <person name="McCartney M.A."/>
            <person name="Auch B."/>
            <person name="Kono T."/>
            <person name="Mallez S."/>
            <person name="Zhang Y."/>
            <person name="Obille A."/>
            <person name="Becker A."/>
            <person name="Abrahante J.E."/>
            <person name="Garbe J."/>
            <person name="Badalamenti J.P."/>
            <person name="Herman A."/>
            <person name="Mangelson H."/>
            <person name="Liachko I."/>
            <person name="Sullivan S."/>
            <person name="Sone E.D."/>
            <person name="Koren S."/>
            <person name="Silverstein K.A.T."/>
            <person name="Beckman K.B."/>
            <person name="Gohl D.M."/>
        </authorList>
    </citation>
    <scope>NUCLEOTIDE SEQUENCE</scope>
    <source>
        <strain evidence="1">Duluth1</strain>
        <tissue evidence="1">Whole animal</tissue>
    </source>
</reference>
<evidence type="ECO:0000313" key="2">
    <source>
        <dbReference type="Proteomes" id="UP000828390"/>
    </source>
</evidence>
<gene>
    <name evidence="1" type="ORF">DPMN_082788</name>
</gene>
<sequence length="84" mass="9518">MKSKACYDIVPPQAPQNCTQTTGGLLYFDPITKQMYKCNGVAWFLWRPESKDQQVEAKECQQGNRARGSQLLLLVICANLRLVL</sequence>
<proteinExistence type="predicted"/>
<evidence type="ECO:0000313" key="1">
    <source>
        <dbReference type="EMBL" id="KAH3695331.1"/>
    </source>
</evidence>